<protein>
    <submittedName>
        <fullName evidence="2">Diamine N-acetyltransferase</fullName>
    </submittedName>
</protein>
<dbReference type="AlphaFoldDB" id="A0A1M5SD45"/>
<dbReference type="Proteomes" id="UP000184526">
    <property type="component" value="Unassembled WGS sequence"/>
</dbReference>
<dbReference type="SUPFAM" id="SSF55729">
    <property type="entry name" value="Acyl-CoA N-acyltransferases (Nat)"/>
    <property type="match status" value="1"/>
</dbReference>
<dbReference type="STRING" id="1121306.SAMN02745196_00125"/>
<organism evidence="2 3">
    <name type="scientific">Clostridium collagenovorans DSM 3089</name>
    <dbReference type="NCBI Taxonomy" id="1121306"/>
    <lineage>
        <taxon>Bacteria</taxon>
        <taxon>Bacillati</taxon>
        <taxon>Bacillota</taxon>
        <taxon>Clostridia</taxon>
        <taxon>Eubacteriales</taxon>
        <taxon>Clostridiaceae</taxon>
        <taxon>Clostridium</taxon>
    </lineage>
</organism>
<evidence type="ECO:0000259" key="1">
    <source>
        <dbReference type="PROSITE" id="PS51186"/>
    </source>
</evidence>
<dbReference type="InterPro" id="IPR000182">
    <property type="entry name" value="GNAT_dom"/>
</dbReference>
<name>A0A1M5SD45_9CLOT</name>
<gene>
    <name evidence="2" type="ORF">SAMN02745196_00125</name>
</gene>
<evidence type="ECO:0000313" key="3">
    <source>
        <dbReference type="Proteomes" id="UP000184526"/>
    </source>
</evidence>
<feature type="domain" description="N-acetyltransferase" evidence="1">
    <location>
        <begin position="22"/>
        <end position="176"/>
    </location>
</feature>
<dbReference type="PANTHER" id="PTHR43792">
    <property type="entry name" value="GNAT FAMILY, PUTATIVE (AFU_ORTHOLOGUE AFUA_3G00765)-RELATED-RELATED"/>
    <property type="match status" value="1"/>
</dbReference>
<dbReference type="Pfam" id="PF13302">
    <property type="entry name" value="Acetyltransf_3"/>
    <property type="match status" value="1"/>
</dbReference>
<dbReference type="InterPro" id="IPR051531">
    <property type="entry name" value="N-acetyltransferase"/>
</dbReference>
<evidence type="ECO:0000313" key="2">
    <source>
        <dbReference type="EMBL" id="SHH36399.1"/>
    </source>
</evidence>
<keyword evidence="2" id="KW-0808">Transferase</keyword>
<dbReference type="RefSeq" id="WP_072829000.1">
    <property type="nucleotide sequence ID" value="NZ_FQXP01000003.1"/>
</dbReference>
<dbReference type="GO" id="GO:0016747">
    <property type="term" value="F:acyltransferase activity, transferring groups other than amino-acyl groups"/>
    <property type="evidence" value="ECO:0007669"/>
    <property type="project" value="InterPro"/>
</dbReference>
<dbReference type="EMBL" id="FQXP01000003">
    <property type="protein sequence ID" value="SHH36399.1"/>
    <property type="molecule type" value="Genomic_DNA"/>
</dbReference>
<dbReference type="InterPro" id="IPR016181">
    <property type="entry name" value="Acyl_CoA_acyltransferase"/>
</dbReference>
<dbReference type="OrthoDB" id="9785602at2"/>
<proteinExistence type="predicted"/>
<keyword evidence="3" id="KW-1185">Reference proteome</keyword>
<dbReference type="Gene3D" id="3.40.630.30">
    <property type="match status" value="1"/>
</dbReference>
<accession>A0A1M5SD45</accession>
<reference evidence="2 3" key="1">
    <citation type="submission" date="2016-11" db="EMBL/GenBank/DDBJ databases">
        <authorList>
            <person name="Jaros S."/>
            <person name="Januszkiewicz K."/>
            <person name="Wedrychowicz H."/>
        </authorList>
    </citation>
    <scope>NUCLEOTIDE SEQUENCE [LARGE SCALE GENOMIC DNA]</scope>
    <source>
        <strain evidence="2 3">DSM 3089</strain>
    </source>
</reference>
<dbReference type="PROSITE" id="PS51186">
    <property type="entry name" value="GNAT"/>
    <property type="match status" value="1"/>
</dbReference>
<sequence>MENQNTLILKIPTIEELDYRKKILSDEDTVSYNMGCEEFQGYNPYTGCIDFNESKWSDWFLKWITQDKERYYAYIIKCPENIPVGEVALRYDEMQKGYCVSIIVEHKYRGKGYSEEALNLLLEVAFNELKAEKVFDNFPQERTSAEKIFEKVGFKRTSVEIVELLREDYYKKQNAILHKN</sequence>